<dbReference type="RefSeq" id="WP_126012099.1">
    <property type="nucleotide sequence ID" value="NZ_CP032509.1"/>
</dbReference>
<evidence type="ECO:0000256" key="2">
    <source>
        <dbReference type="ARBA" id="ARBA00022723"/>
    </source>
</evidence>
<dbReference type="Proteomes" id="UP000268192">
    <property type="component" value="Chromosome"/>
</dbReference>
<dbReference type="InterPro" id="IPR050584">
    <property type="entry name" value="Cholesterol_7-desaturase"/>
</dbReference>
<dbReference type="InterPro" id="IPR015881">
    <property type="entry name" value="ARHD_Rieske_2Fe_2S"/>
</dbReference>
<keyword evidence="1" id="KW-0001">2Fe-2S</keyword>
<evidence type="ECO:0000313" key="7">
    <source>
        <dbReference type="EMBL" id="AZN73972.1"/>
    </source>
</evidence>
<dbReference type="EMBL" id="CP032509">
    <property type="protein sequence ID" value="AZN73972.1"/>
    <property type="molecule type" value="Genomic_DNA"/>
</dbReference>
<organism evidence="7 8">
    <name type="scientific">Georhizobium profundi</name>
    <dbReference type="NCBI Taxonomy" id="2341112"/>
    <lineage>
        <taxon>Bacteria</taxon>
        <taxon>Pseudomonadati</taxon>
        <taxon>Pseudomonadota</taxon>
        <taxon>Alphaproteobacteria</taxon>
        <taxon>Hyphomicrobiales</taxon>
        <taxon>Rhizobiaceae</taxon>
        <taxon>Georhizobium</taxon>
    </lineage>
</organism>
<keyword evidence="8" id="KW-1185">Reference proteome</keyword>
<evidence type="ECO:0000256" key="1">
    <source>
        <dbReference type="ARBA" id="ARBA00022714"/>
    </source>
</evidence>
<evidence type="ECO:0000256" key="5">
    <source>
        <dbReference type="ARBA" id="ARBA00023014"/>
    </source>
</evidence>
<dbReference type="PANTHER" id="PTHR21266:SF59">
    <property type="entry name" value="BLR4922 PROTEIN"/>
    <property type="match status" value="1"/>
</dbReference>
<dbReference type="OrthoDB" id="9800776at2"/>
<dbReference type="Pfam" id="PF00355">
    <property type="entry name" value="Rieske"/>
    <property type="match status" value="1"/>
</dbReference>
<dbReference type="AlphaFoldDB" id="A0A3Q8XS63"/>
<dbReference type="GO" id="GO:0005506">
    <property type="term" value="F:iron ion binding"/>
    <property type="evidence" value="ECO:0007669"/>
    <property type="project" value="InterPro"/>
</dbReference>
<dbReference type="SUPFAM" id="SSF50022">
    <property type="entry name" value="ISP domain"/>
    <property type="match status" value="1"/>
</dbReference>
<evidence type="ECO:0000259" key="6">
    <source>
        <dbReference type="PROSITE" id="PS51296"/>
    </source>
</evidence>
<evidence type="ECO:0000256" key="3">
    <source>
        <dbReference type="ARBA" id="ARBA00023002"/>
    </source>
</evidence>
<dbReference type="GO" id="GO:0051537">
    <property type="term" value="F:2 iron, 2 sulfur cluster binding"/>
    <property type="evidence" value="ECO:0007669"/>
    <property type="project" value="UniProtKB-KW"/>
</dbReference>
<dbReference type="InterPro" id="IPR017941">
    <property type="entry name" value="Rieske_2Fe-2S"/>
</dbReference>
<reference evidence="7 8" key="1">
    <citation type="submission" date="2018-09" db="EMBL/GenBank/DDBJ databases">
        <title>Marinorhizobium profundi gen. nov., sp. nov., isolated from a deep-sea sediment sample from the New Britain Trench and proposal of Marinorhizobiaceae fam. nov. in the order Rhizobiales of the class Alphaproteobacteria.</title>
        <authorList>
            <person name="Cao J."/>
        </authorList>
    </citation>
    <scope>NUCLEOTIDE SEQUENCE [LARGE SCALE GENOMIC DNA]</scope>
    <source>
        <strain evidence="7 8">WS11</strain>
    </source>
</reference>
<name>A0A3Q8XS63_9HYPH</name>
<keyword evidence="3" id="KW-0560">Oxidoreductase</keyword>
<dbReference type="KEGG" id="abaw:D5400_20255"/>
<sequence length="427" mass="48162">MLTHEENELLTRVTGGAPMGRLMRQHWTPVCLTEEVTERDGTPLLVEVLGERYVAFRDTDGRLGLLDELCPHRRASLVFGRNEECGLRCLYHGWKMDVDGNVVAMSSEPEGSPLLNKVKHRAYPVKEWGGFVWAWLGEEDNVPEFDPPAFAPTEDTQVAIVKIRIPCNWAQIHEGQIDSAHSSSLHSSDMKPARVEGASADEQAWYRPSTDKSPRMQTQTTSYGFHYAAIRKPIKNAATHNYLRITEFIAPYMSLIPPNNNYNVASVIVPIDDETTAFHFVAWGGQKCPSTEEWRRFNHAQPGVDLDDKWRSRRTLENHFLQDRQAMKQGSFTGVPGIPNQDIIMWVSMGKIVNRTDDILGASDLAIVEFRRLMVDAARKVAEGGEAIGTQEPRTPHARIASREGVYPKTVDWRTLVDTSENREAAE</sequence>
<dbReference type="GO" id="GO:0016491">
    <property type="term" value="F:oxidoreductase activity"/>
    <property type="evidence" value="ECO:0007669"/>
    <property type="project" value="UniProtKB-KW"/>
</dbReference>
<dbReference type="PANTHER" id="PTHR21266">
    <property type="entry name" value="IRON-SULFUR DOMAIN CONTAINING PROTEIN"/>
    <property type="match status" value="1"/>
</dbReference>
<evidence type="ECO:0000256" key="4">
    <source>
        <dbReference type="ARBA" id="ARBA00023004"/>
    </source>
</evidence>
<feature type="domain" description="Rieske" evidence="6">
    <location>
        <begin position="27"/>
        <end position="134"/>
    </location>
</feature>
<proteinExistence type="predicted"/>
<dbReference type="CDD" id="cd03479">
    <property type="entry name" value="Rieske_RO_Alpha_PhDO_like"/>
    <property type="match status" value="1"/>
</dbReference>
<keyword evidence="4" id="KW-0408">Iron</keyword>
<dbReference type="Pfam" id="PF19301">
    <property type="entry name" value="LigXa_C"/>
    <property type="match status" value="1"/>
</dbReference>
<evidence type="ECO:0000313" key="8">
    <source>
        <dbReference type="Proteomes" id="UP000268192"/>
    </source>
</evidence>
<keyword evidence="5" id="KW-0411">Iron-sulfur</keyword>
<dbReference type="SUPFAM" id="SSF55961">
    <property type="entry name" value="Bet v1-like"/>
    <property type="match status" value="1"/>
</dbReference>
<dbReference type="InterPro" id="IPR045623">
    <property type="entry name" value="LigXa_C"/>
</dbReference>
<gene>
    <name evidence="7" type="ORF">D5400_20255</name>
</gene>
<keyword evidence="2" id="KW-0479">Metal-binding</keyword>
<dbReference type="Gene3D" id="2.102.10.10">
    <property type="entry name" value="Rieske [2Fe-2S] iron-sulphur domain"/>
    <property type="match status" value="1"/>
</dbReference>
<protein>
    <submittedName>
        <fullName evidence="7">(2Fe-2S)-binding protein</fullName>
    </submittedName>
</protein>
<dbReference type="PROSITE" id="PS00570">
    <property type="entry name" value="RING_HYDROXYL_ALPHA"/>
    <property type="match status" value="1"/>
</dbReference>
<accession>A0A3Q8XS63</accession>
<dbReference type="PROSITE" id="PS51296">
    <property type="entry name" value="RIESKE"/>
    <property type="match status" value="1"/>
</dbReference>
<dbReference type="InterPro" id="IPR036922">
    <property type="entry name" value="Rieske_2Fe-2S_sf"/>
</dbReference>